<feature type="domain" description="Penicillin-binding protein dimerisation" evidence="7">
    <location>
        <begin position="91"/>
        <end position="224"/>
    </location>
</feature>
<name>A0A3L9YA56_9RHOB</name>
<organism evidence="8 9">
    <name type="scientific">Rhodophyticola porphyridii</name>
    <dbReference type="NCBI Taxonomy" id="1852017"/>
    <lineage>
        <taxon>Bacteria</taxon>
        <taxon>Pseudomonadati</taxon>
        <taxon>Pseudomonadota</taxon>
        <taxon>Alphaproteobacteria</taxon>
        <taxon>Rhodobacterales</taxon>
        <taxon>Roseobacteraceae</taxon>
        <taxon>Rhodophyticola</taxon>
    </lineage>
</organism>
<keyword evidence="2" id="KW-0645">Protease</keyword>
<feature type="region of interest" description="Disordered" evidence="4">
    <location>
        <begin position="279"/>
        <end position="298"/>
    </location>
</feature>
<dbReference type="Gene3D" id="3.40.710.10">
    <property type="entry name" value="DD-peptidase/beta-lactamase superfamily"/>
    <property type="match status" value="1"/>
</dbReference>
<dbReference type="PANTHER" id="PTHR30627">
    <property type="entry name" value="PEPTIDOGLYCAN D,D-TRANSPEPTIDASE"/>
    <property type="match status" value="1"/>
</dbReference>
<evidence type="ECO:0000256" key="2">
    <source>
        <dbReference type="ARBA" id="ARBA00022645"/>
    </source>
</evidence>
<feature type="transmembrane region" description="Helical" evidence="5">
    <location>
        <begin position="50"/>
        <end position="68"/>
    </location>
</feature>
<dbReference type="InterPro" id="IPR036138">
    <property type="entry name" value="PBP_dimer_sf"/>
</dbReference>
<keyword evidence="5" id="KW-0812">Transmembrane</keyword>
<dbReference type="GO" id="GO:0071555">
    <property type="term" value="P:cell wall organization"/>
    <property type="evidence" value="ECO:0007669"/>
    <property type="project" value="TreeGrafter"/>
</dbReference>
<dbReference type="SUPFAM" id="SSF56601">
    <property type="entry name" value="beta-lactamase/transpeptidase-like"/>
    <property type="match status" value="1"/>
</dbReference>
<dbReference type="GO" id="GO:0005886">
    <property type="term" value="C:plasma membrane"/>
    <property type="evidence" value="ECO:0007669"/>
    <property type="project" value="TreeGrafter"/>
</dbReference>
<comment type="caution">
    <text evidence="8">The sequence shown here is derived from an EMBL/GenBank/DDBJ whole genome shotgun (WGS) entry which is preliminary data.</text>
</comment>
<accession>A0A3L9YA56</accession>
<evidence type="ECO:0000313" key="9">
    <source>
        <dbReference type="Proteomes" id="UP000281343"/>
    </source>
</evidence>
<dbReference type="InterPro" id="IPR001460">
    <property type="entry name" value="PCN-bd_Tpept"/>
</dbReference>
<dbReference type="GO" id="GO:0008658">
    <property type="term" value="F:penicillin binding"/>
    <property type="evidence" value="ECO:0007669"/>
    <property type="project" value="InterPro"/>
</dbReference>
<sequence length="594" mass="64238">MTLRTPLRPLTRILKAREHGENPDAIERENLRLRHEAQRDKMRQRAETRLLLLAMCFFAAFVTVGLRMSTLAASEPQEPRIATSGSAILNTRADIVDREGRVLATNLVTNSLYAHPHEIIDPVAAARGLAGIFPDLEEEALLRRFTSDSRFIWLRRYISPEQEQQVHELGEPGLLFGPREMRLYPNGSVAAHILGGAGFGQEAVNAAEVIGVAGVEAQFDEDLRDPARDGAPLELSIDLTVQSAVEQVLAGGMVIMNARGASAVLMDVHTGEIRAMASLPDFDPNARPQPLTEGDQADSPLFNRAVQGVYELGSVFKIFTVAQALNEGLVSPATMVDTTGPLRMSGFSISDFRSYGPSQSVTDVIVHSSNIGTARLAQMLGAERQQRFLEQLGFFQPTLVEMVESRSGRPLLPARWGELTTMTVSYGHGISTSPLHLAAAYASITNGGTLIQPTLLRQDGPQNGERVVSEAVSAQIRDMLRAVVTDGTASFGDVAGYAVGGKTGSADKPRPTGGYFEDRVLSTFASIFPADDPRYVLIVTLDEPEILALGEARRTAGWTAVPVAAEVIRRVAPLLGIRPEIEPLDGFQLSSASD</sequence>
<keyword evidence="3 5" id="KW-0472">Membrane</keyword>
<gene>
    <name evidence="8" type="ORF">D9R08_05635</name>
</gene>
<dbReference type="OrthoDB" id="9789078at2"/>
<dbReference type="InterPro" id="IPR012338">
    <property type="entry name" value="Beta-lactam/transpept-like"/>
</dbReference>
<dbReference type="Pfam" id="PF00905">
    <property type="entry name" value="Transpeptidase"/>
    <property type="match status" value="1"/>
</dbReference>
<dbReference type="SUPFAM" id="SSF56519">
    <property type="entry name" value="Penicillin binding protein dimerisation domain"/>
    <property type="match status" value="1"/>
</dbReference>
<evidence type="ECO:0000259" key="6">
    <source>
        <dbReference type="Pfam" id="PF00905"/>
    </source>
</evidence>
<dbReference type="InterPro" id="IPR050515">
    <property type="entry name" value="Beta-lactam/transpept"/>
</dbReference>
<dbReference type="InterPro" id="IPR005311">
    <property type="entry name" value="PBP_dimer"/>
</dbReference>
<comment type="subcellular location">
    <subcellularLocation>
        <location evidence="1">Membrane</location>
    </subcellularLocation>
</comment>
<evidence type="ECO:0000256" key="1">
    <source>
        <dbReference type="ARBA" id="ARBA00004370"/>
    </source>
</evidence>
<dbReference type="RefSeq" id="WP_121897048.1">
    <property type="nucleotide sequence ID" value="NZ_RCNT01000002.1"/>
</dbReference>
<keyword evidence="9" id="KW-1185">Reference proteome</keyword>
<dbReference type="AlphaFoldDB" id="A0A3L9YA56"/>
<keyword evidence="2" id="KW-0121">Carboxypeptidase</keyword>
<evidence type="ECO:0000256" key="4">
    <source>
        <dbReference type="SAM" id="MobiDB-lite"/>
    </source>
</evidence>
<protein>
    <submittedName>
        <fullName evidence="8">Penicillin-binding protein 2</fullName>
    </submittedName>
</protein>
<evidence type="ECO:0000259" key="7">
    <source>
        <dbReference type="Pfam" id="PF03717"/>
    </source>
</evidence>
<dbReference type="Proteomes" id="UP000281343">
    <property type="component" value="Unassembled WGS sequence"/>
</dbReference>
<keyword evidence="5" id="KW-1133">Transmembrane helix</keyword>
<dbReference type="EMBL" id="RCNT01000002">
    <property type="protein sequence ID" value="RMA43113.1"/>
    <property type="molecule type" value="Genomic_DNA"/>
</dbReference>
<feature type="domain" description="Penicillin-binding protein transpeptidase" evidence="6">
    <location>
        <begin position="262"/>
        <end position="556"/>
    </location>
</feature>
<dbReference type="Pfam" id="PF03717">
    <property type="entry name" value="PBP_dimer"/>
    <property type="match status" value="1"/>
</dbReference>
<evidence type="ECO:0000313" key="8">
    <source>
        <dbReference type="EMBL" id="RMA43113.1"/>
    </source>
</evidence>
<dbReference type="GO" id="GO:0004180">
    <property type="term" value="F:carboxypeptidase activity"/>
    <property type="evidence" value="ECO:0007669"/>
    <property type="project" value="UniProtKB-KW"/>
</dbReference>
<proteinExistence type="predicted"/>
<dbReference type="PANTHER" id="PTHR30627:SF1">
    <property type="entry name" value="PEPTIDOGLYCAN D,D-TRANSPEPTIDASE FTSI"/>
    <property type="match status" value="1"/>
</dbReference>
<keyword evidence="2" id="KW-0378">Hydrolase</keyword>
<reference evidence="8 9" key="1">
    <citation type="submission" date="2018-10" db="EMBL/GenBank/DDBJ databases">
        <authorList>
            <person name="Jung H.S."/>
            <person name="Jeon C.O."/>
        </authorList>
    </citation>
    <scope>NUCLEOTIDE SEQUENCE [LARGE SCALE GENOMIC DNA]</scope>
    <source>
        <strain evidence="8 9">MA-7-27</strain>
    </source>
</reference>
<evidence type="ECO:0000256" key="3">
    <source>
        <dbReference type="ARBA" id="ARBA00023136"/>
    </source>
</evidence>
<dbReference type="Gene3D" id="3.30.450.330">
    <property type="match status" value="1"/>
</dbReference>
<dbReference type="Gene3D" id="3.90.1310.10">
    <property type="entry name" value="Penicillin-binding protein 2a (Domain 2)"/>
    <property type="match status" value="1"/>
</dbReference>
<evidence type="ECO:0000256" key="5">
    <source>
        <dbReference type="SAM" id="Phobius"/>
    </source>
</evidence>